<feature type="domain" description="CENP-V/GFA" evidence="5">
    <location>
        <begin position="5"/>
        <end position="120"/>
    </location>
</feature>
<dbReference type="GO" id="GO:0046872">
    <property type="term" value="F:metal ion binding"/>
    <property type="evidence" value="ECO:0007669"/>
    <property type="project" value="UniProtKB-KW"/>
</dbReference>
<name>A0A0M4TU64_9NOSO</name>
<dbReference type="InterPro" id="IPR006913">
    <property type="entry name" value="CENP-V/GFA"/>
</dbReference>
<sequence length="142" mass="16165">MSAQHEGKGSCLCGKIRIFSSTVSKSISGCHCQMCRKWGGGPFLVADCGDDVSFENQESITIFGSSQWLERGFCNQCGTHLFCRLKETKQYFIPVGIFEQPKDFVFERQIFIDEKPAYYDFVNETENMTEAEFIAQFPRPTV</sequence>
<dbReference type="AlphaFoldDB" id="A0A0M4TU64"/>
<dbReference type="STRING" id="224013.ACX27_03980"/>
<keyword evidence="7" id="KW-1185">Reference proteome</keyword>
<evidence type="ECO:0000313" key="7">
    <source>
        <dbReference type="Proteomes" id="UP000062645"/>
    </source>
</evidence>
<dbReference type="InterPro" id="IPR011057">
    <property type="entry name" value="Mss4-like_sf"/>
</dbReference>
<keyword evidence="3" id="KW-0862">Zinc</keyword>
<dbReference type="Gene3D" id="3.90.1590.10">
    <property type="entry name" value="glutathione-dependent formaldehyde- activating enzyme (gfa)"/>
    <property type="match status" value="1"/>
</dbReference>
<dbReference type="KEGG" id="npz:ACX27_03980"/>
<accession>A0A0M4TU64</accession>
<keyword evidence="4" id="KW-0456">Lyase</keyword>
<dbReference type="PANTHER" id="PTHR33337:SF40">
    <property type="entry name" value="CENP-V_GFA DOMAIN-CONTAINING PROTEIN-RELATED"/>
    <property type="match status" value="1"/>
</dbReference>
<protein>
    <submittedName>
        <fullName evidence="6">Aldehyde-activating protein</fullName>
    </submittedName>
</protein>
<dbReference type="PROSITE" id="PS51891">
    <property type="entry name" value="CENP_V_GFA"/>
    <property type="match status" value="1"/>
</dbReference>
<organism evidence="6 7">
    <name type="scientific">Nostoc piscinale CENA21</name>
    <dbReference type="NCBI Taxonomy" id="224013"/>
    <lineage>
        <taxon>Bacteria</taxon>
        <taxon>Bacillati</taxon>
        <taxon>Cyanobacteriota</taxon>
        <taxon>Cyanophyceae</taxon>
        <taxon>Nostocales</taxon>
        <taxon>Nostocaceae</taxon>
        <taxon>Nostoc</taxon>
    </lineage>
</organism>
<evidence type="ECO:0000256" key="1">
    <source>
        <dbReference type="ARBA" id="ARBA00005495"/>
    </source>
</evidence>
<dbReference type="EMBL" id="CP012036">
    <property type="protein sequence ID" value="ALF52201.1"/>
    <property type="molecule type" value="Genomic_DNA"/>
</dbReference>
<reference evidence="7" key="1">
    <citation type="submission" date="2015-07" db="EMBL/GenBank/DDBJ databases">
        <title>Genome Of Nitrogen-Fixing Cyanobacterium Nostoc piscinale CENA21 From Solimoes/Amazon River Floodplain Sediments And Comparative Genomics To Uncover Biosynthetic Natural Products Potential.</title>
        <authorList>
            <person name="Leao T.F."/>
            <person name="Leao P.N."/>
            <person name="Guimaraes P.I."/>
            <person name="de Melo A.G.C."/>
            <person name="Ramos R.T.J."/>
            <person name="Silva A."/>
            <person name="Fiore M.F."/>
            <person name="Schneider M.P.C."/>
        </authorList>
    </citation>
    <scope>NUCLEOTIDE SEQUENCE [LARGE SCALE GENOMIC DNA]</scope>
    <source>
        <strain evidence="7">CENA21</strain>
    </source>
</reference>
<dbReference type="Pfam" id="PF04828">
    <property type="entry name" value="GFA"/>
    <property type="match status" value="1"/>
</dbReference>
<dbReference type="GO" id="GO:0016846">
    <property type="term" value="F:carbon-sulfur lyase activity"/>
    <property type="evidence" value="ECO:0007669"/>
    <property type="project" value="InterPro"/>
</dbReference>
<proteinExistence type="inferred from homology"/>
<dbReference type="OrthoDB" id="4188830at2"/>
<evidence type="ECO:0000259" key="5">
    <source>
        <dbReference type="PROSITE" id="PS51891"/>
    </source>
</evidence>
<dbReference type="Proteomes" id="UP000062645">
    <property type="component" value="Chromosome"/>
</dbReference>
<keyword evidence="2" id="KW-0479">Metal-binding</keyword>
<gene>
    <name evidence="6" type="ORF">ACX27_03980</name>
</gene>
<comment type="similarity">
    <text evidence="1">Belongs to the Gfa family.</text>
</comment>
<evidence type="ECO:0000256" key="3">
    <source>
        <dbReference type="ARBA" id="ARBA00022833"/>
    </source>
</evidence>
<dbReference type="RefSeq" id="WP_062288729.1">
    <property type="nucleotide sequence ID" value="NZ_CP012036.1"/>
</dbReference>
<dbReference type="PANTHER" id="PTHR33337">
    <property type="entry name" value="GFA DOMAIN-CONTAINING PROTEIN"/>
    <property type="match status" value="1"/>
</dbReference>
<dbReference type="PATRIC" id="fig|224013.5.peg.956"/>
<dbReference type="SUPFAM" id="SSF51316">
    <property type="entry name" value="Mss4-like"/>
    <property type="match status" value="1"/>
</dbReference>
<evidence type="ECO:0000313" key="6">
    <source>
        <dbReference type="EMBL" id="ALF52201.1"/>
    </source>
</evidence>
<reference evidence="6 7" key="2">
    <citation type="journal article" date="2016" name="Genome Announc.">
        <title>Draft Genome Sequence of the N2-Fixing Cyanobacterium Nostoc piscinale CENA21, Isolated from the Brazilian Amazon Floodplain.</title>
        <authorList>
            <person name="Leao T."/>
            <person name="Guimaraes P.I."/>
            <person name="de Melo A.G."/>
            <person name="Ramos R.T."/>
            <person name="Leao P.N."/>
            <person name="Silva A."/>
            <person name="Fiore M.F."/>
            <person name="Schneider M.P."/>
        </authorList>
    </citation>
    <scope>NUCLEOTIDE SEQUENCE [LARGE SCALE GENOMIC DNA]</scope>
    <source>
        <strain evidence="6 7">CENA21</strain>
    </source>
</reference>
<evidence type="ECO:0000256" key="2">
    <source>
        <dbReference type="ARBA" id="ARBA00022723"/>
    </source>
</evidence>
<evidence type="ECO:0000256" key="4">
    <source>
        <dbReference type="ARBA" id="ARBA00023239"/>
    </source>
</evidence>